<keyword evidence="1" id="KW-1133">Transmembrane helix</keyword>
<dbReference type="NCBIfam" id="NF042935">
    <property type="entry name" value="SCO6880_fam"/>
    <property type="match status" value="1"/>
</dbReference>
<protein>
    <recommendedName>
        <fullName evidence="4">PrgI family protein</fullName>
    </recommendedName>
</protein>
<reference evidence="2" key="1">
    <citation type="submission" date="2022-01" db="EMBL/GenBank/DDBJ databases">
        <title>Collection of gut derived symbiotic bacterial strains cultured from healthy donors.</title>
        <authorList>
            <person name="Lin H."/>
            <person name="Kohout C."/>
            <person name="Waligurski E."/>
            <person name="Pamer E.G."/>
        </authorList>
    </citation>
    <scope>NUCLEOTIDE SEQUENCE</scope>
    <source>
        <strain evidence="2">DFI.7.46</strain>
    </source>
</reference>
<keyword evidence="1" id="KW-0472">Membrane</keyword>
<proteinExistence type="predicted"/>
<dbReference type="InterPro" id="IPR049978">
    <property type="entry name" value="SCO6880-like"/>
</dbReference>
<keyword evidence="1" id="KW-0812">Transmembrane</keyword>
<name>A0AAJ1BEA0_9ACTO</name>
<comment type="caution">
    <text evidence="2">The sequence shown here is derived from an EMBL/GenBank/DDBJ whole genome shotgun (WGS) entry which is preliminary data.</text>
</comment>
<evidence type="ECO:0008006" key="4">
    <source>
        <dbReference type="Google" id="ProtNLM"/>
    </source>
</evidence>
<dbReference type="EMBL" id="JAKNHJ010000016">
    <property type="protein sequence ID" value="MCG4618455.1"/>
    <property type="molecule type" value="Genomic_DNA"/>
</dbReference>
<evidence type="ECO:0000313" key="2">
    <source>
        <dbReference type="EMBL" id="MCG4618455.1"/>
    </source>
</evidence>
<sequence>MSEVRKVPGYGNWRKPASAGVWKFSAFTTYSFVVLFAVSMLIILFTNSLRVGGSLLAVGATALGVFSIRGRSGRSVGDVLGDRMSFFRSRRAGTDKYVSGLLNVASRGSYRLPGILAASALYEARDAYGRLFAVLHHQQTGYYSVVLEVSPDGMALVDRDVIDNWVAQWGQFLAELGQQVGLVQAQACIETAPDSGFGLRAEIEGNMARDAHPLAKAMLEEVADSYPVGAARIAGFVTLTYAGQARSTARARGVKEMCHELSSQLPGLTSMLSGAGAGNVRPLDGAGVAALVRVAYDPDSQDVFSRAAYEAGKAPKIRWKDAGPGASKAYWDRYRHEGATSITWAMCDAPRGVVRSDVLSSLLEPSSQIRRKRVTLVYRPIPAGKTATVVDKDKRNADKRLQGNKKDTARLALEAANAAQTASEEASGAGLEEFGMFVTATGGWDCSVDDVAAVVDNLASAARIRLRRCWGLQDSGFAACLPLGIVPSEYSLLPAVMEG</sequence>
<organism evidence="2 3">
    <name type="scientific">Varibaculum cambriense</name>
    <dbReference type="NCBI Taxonomy" id="184870"/>
    <lineage>
        <taxon>Bacteria</taxon>
        <taxon>Bacillati</taxon>
        <taxon>Actinomycetota</taxon>
        <taxon>Actinomycetes</taxon>
        <taxon>Actinomycetales</taxon>
        <taxon>Actinomycetaceae</taxon>
        <taxon>Varibaculum</taxon>
    </lineage>
</organism>
<feature type="transmembrane region" description="Helical" evidence="1">
    <location>
        <begin position="21"/>
        <end position="45"/>
    </location>
</feature>
<gene>
    <name evidence="2" type="ORF">L0M99_08135</name>
</gene>
<dbReference type="RefSeq" id="WP_238128324.1">
    <property type="nucleotide sequence ID" value="NZ_JAKNHJ010000016.1"/>
</dbReference>
<accession>A0AAJ1BEA0</accession>
<evidence type="ECO:0000313" key="3">
    <source>
        <dbReference type="Proteomes" id="UP001200537"/>
    </source>
</evidence>
<evidence type="ECO:0000256" key="1">
    <source>
        <dbReference type="SAM" id="Phobius"/>
    </source>
</evidence>
<dbReference type="Proteomes" id="UP001200537">
    <property type="component" value="Unassembled WGS sequence"/>
</dbReference>
<dbReference type="AlphaFoldDB" id="A0AAJ1BEA0"/>